<keyword evidence="11 12" id="KW-0998">Cell outer membrane</keyword>
<evidence type="ECO:0000259" key="17">
    <source>
        <dbReference type="Pfam" id="PF00593"/>
    </source>
</evidence>
<keyword evidence="5 12" id="KW-0812">Transmembrane</keyword>
<comment type="subcellular location">
    <subcellularLocation>
        <location evidence="1 12">Cell outer membrane</location>
        <topology evidence="1 12">Multi-pass membrane protein</topology>
    </subcellularLocation>
</comment>
<keyword evidence="20" id="KW-1185">Reference proteome</keyword>
<dbReference type="PANTHER" id="PTHR30069">
    <property type="entry name" value="TONB-DEPENDENT OUTER MEMBRANE RECEPTOR"/>
    <property type="match status" value="1"/>
</dbReference>
<evidence type="ECO:0000256" key="1">
    <source>
        <dbReference type="ARBA" id="ARBA00004571"/>
    </source>
</evidence>
<dbReference type="AlphaFoldDB" id="A0A4R3VAS6"/>
<dbReference type="EMBL" id="SMBX01000003">
    <property type="protein sequence ID" value="TCV00609.1"/>
    <property type="molecule type" value="Genomic_DNA"/>
</dbReference>
<dbReference type="CDD" id="cd01347">
    <property type="entry name" value="ligand_gated_channel"/>
    <property type="match status" value="1"/>
</dbReference>
<dbReference type="InterPro" id="IPR036942">
    <property type="entry name" value="Beta-barrel_TonB_sf"/>
</dbReference>
<dbReference type="PROSITE" id="PS00430">
    <property type="entry name" value="TONB_DEPENDENT_REC_1"/>
    <property type="match status" value="1"/>
</dbReference>
<keyword evidence="4 12" id="KW-1134">Transmembrane beta strand</keyword>
<dbReference type="InterPro" id="IPR000531">
    <property type="entry name" value="Beta-barrel_TonB"/>
</dbReference>
<feature type="chain" id="PRO_5021027398" evidence="16">
    <location>
        <begin position="34"/>
        <end position="738"/>
    </location>
</feature>
<keyword evidence="10 19" id="KW-0675">Receptor</keyword>
<evidence type="ECO:0000313" key="20">
    <source>
        <dbReference type="Proteomes" id="UP000294692"/>
    </source>
</evidence>
<dbReference type="Pfam" id="PF07715">
    <property type="entry name" value="Plug"/>
    <property type="match status" value="1"/>
</dbReference>
<evidence type="ECO:0000256" key="7">
    <source>
        <dbReference type="ARBA" id="ARBA00023065"/>
    </source>
</evidence>
<evidence type="ECO:0000313" key="19">
    <source>
        <dbReference type="EMBL" id="TCV00609.1"/>
    </source>
</evidence>
<dbReference type="Proteomes" id="UP000294692">
    <property type="component" value="Unassembled WGS sequence"/>
</dbReference>
<dbReference type="PANTHER" id="PTHR30069:SF53">
    <property type="entry name" value="COLICIN I RECEPTOR-RELATED"/>
    <property type="match status" value="1"/>
</dbReference>
<dbReference type="InterPro" id="IPR010917">
    <property type="entry name" value="TonB_rcpt_CS"/>
</dbReference>
<evidence type="ECO:0000259" key="18">
    <source>
        <dbReference type="Pfam" id="PF07715"/>
    </source>
</evidence>
<evidence type="ECO:0000256" key="15">
    <source>
        <dbReference type="RuleBase" id="RU003357"/>
    </source>
</evidence>
<dbReference type="Gene3D" id="2.170.130.10">
    <property type="entry name" value="TonB-dependent receptor, plug domain"/>
    <property type="match status" value="1"/>
</dbReference>
<dbReference type="PROSITE" id="PS01156">
    <property type="entry name" value="TONB_DEPENDENT_REC_2"/>
    <property type="match status" value="1"/>
</dbReference>
<evidence type="ECO:0000256" key="9">
    <source>
        <dbReference type="ARBA" id="ARBA00023136"/>
    </source>
</evidence>
<evidence type="ECO:0000256" key="3">
    <source>
        <dbReference type="ARBA" id="ARBA00022448"/>
    </source>
</evidence>
<dbReference type="GO" id="GO:0015344">
    <property type="term" value="F:siderophore uptake transmembrane transporter activity"/>
    <property type="evidence" value="ECO:0007669"/>
    <property type="project" value="TreeGrafter"/>
</dbReference>
<evidence type="ECO:0000256" key="2">
    <source>
        <dbReference type="ARBA" id="ARBA00009810"/>
    </source>
</evidence>
<evidence type="ECO:0000256" key="13">
    <source>
        <dbReference type="PROSITE-ProRule" id="PRU10143"/>
    </source>
</evidence>
<comment type="similarity">
    <text evidence="2 12 15">Belongs to the TonB-dependent receptor family.</text>
</comment>
<keyword evidence="7" id="KW-0406">Ion transport</keyword>
<keyword evidence="9 12" id="KW-0472">Membrane</keyword>
<evidence type="ECO:0000256" key="12">
    <source>
        <dbReference type="PROSITE-ProRule" id="PRU01360"/>
    </source>
</evidence>
<feature type="short sequence motif" description="TonB C-terminal box" evidence="14">
    <location>
        <begin position="721"/>
        <end position="738"/>
    </location>
</feature>
<dbReference type="InterPro" id="IPR010916">
    <property type="entry name" value="TonB_box_CS"/>
</dbReference>
<evidence type="ECO:0000256" key="5">
    <source>
        <dbReference type="ARBA" id="ARBA00022692"/>
    </source>
</evidence>
<feature type="domain" description="TonB-dependent receptor-like beta-barrel" evidence="17">
    <location>
        <begin position="222"/>
        <end position="698"/>
    </location>
</feature>
<dbReference type="InterPro" id="IPR037066">
    <property type="entry name" value="Plug_dom_sf"/>
</dbReference>
<accession>A0A4R3VAS6</accession>
<evidence type="ECO:0000256" key="8">
    <source>
        <dbReference type="ARBA" id="ARBA00023077"/>
    </source>
</evidence>
<keyword evidence="6 16" id="KW-0732">Signal</keyword>
<dbReference type="Gene3D" id="2.40.170.20">
    <property type="entry name" value="TonB-dependent receptor, beta-barrel domain"/>
    <property type="match status" value="1"/>
</dbReference>
<keyword evidence="3 12" id="KW-0813">Transport</keyword>
<keyword evidence="8 13" id="KW-0798">TonB box</keyword>
<feature type="domain" description="TonB-dependent receptor plug" evidence="18">
    <location>
        <begin position="57"/>
        <end position="170"/>
    </location>
</feature>
<dbReference type="GO" id="GO:0009279">
    <property type="term" value="C:cell outer membrane"/>
    <property type="evidence" value="ECO:0007669"/>
    <property type="project" value="UniProtKB-SubCell"/>
</dbReference>
<evidence type="ECO:0000256" key="4">
    <source>
        <dbReference type="ARBA" id="ARBA00022452"/>
    </source>
</evidence>
<dbReference type="GO" id="GO:0044718">
    <property type="term" value="P:siderophore transmembrane transport"/>
    <property type="evidence" value="ECO:0007669"/>
    <property type="project" value="TreeGrafter"/>
</dbReference>
<dbReference type="InterPro" id="IPR039426">
    <property type="entry name" value="TonB-dep_rcpt-like"/>
</dbReference>
<feature type="signal peptide" evidence="16">
    <location>
        <begin position="1"/>
        <end position="33"/>
    </location>
</feature>
<protein>
    <submittedName>
        <fullName evidence="19">Outer membrane receptor for ferrienterochelin and colicins</fullName>
    </submittedName>
</protein>
<organism evidence="19 20">
    <name type="scientific">Paracandidimonas soli</name>
    <dbReference type="NCBI Taxonomy" id="1917182"/>
    <lineage>
        <taxon>Bacteria</taxon>
        <taxon>Pseudomonadati</taxon>
        <taxon>Pseudomonadota</taxon>
        <taxon>Betaproteobacteria</taxon>
        <taxon>Burkholderiales</taxon>
        <taxon>Alcaligenaceae</taxon>
        <taxon>Paracandidimonas</taxon>
    </lineage>
</organism>
<comment type="caution">
    <text evidence="19">The sequence shown here is derived from an EMBL/GenBank/DDBJ whole genome shotgun (WGS) entry which is preliminary data.</text>
</comment>
<dbReference type="InterPro" id="IPR012910">
    <property type="entry name" value="Plug_dom"/>
</dbReference>
<gene>
    <name evidence="19" type="ORF">EV686_103190</name>
</gene>
<dbReference type="Pfam" id="PF00593">
    <property type="entry name" value="TonB_dep_Rec_b-barrel"/>
    <property type="match status" value="1"/>
</dbReference>
<evidence type="ECO:0000256" key="10">
    <source>
        <dbReference type="ARBA" id="ARBA00023170"/>
    </source>
</evidence>
<evidence type="ECO:0000256" key="11">
    <source>
        <dbReference type="ARBA" id="ARBA00023237"/>
    </source>
</evidence>
<proteinExistence type="inferred from homology"/>
<sequence>MARIKNNSTFRINRLTVFVSSAFAVGAMGSASAQEAAGRVTSLDTVVVTAAGFAQDIKEAPASISVITREELQERPVSSIAEALRDVEGIDVTDGTDKSGSLNIQMRGMGADYTLILVDGRRQNSVGNIQPNSFERTENNFLPPISAIERIEVIRGPMSTLYGADAMGGVVNIITRKVGNEWRGAVNLGTTINLDSQYGNNTSGDFYIDGPLKEGLLGMSIRGAYINNQENDVTYTNDLGEEVTPTFSGNKVPNRRYDAGVRFALTPNKNHDIILEGTWGRQKYDNSWCAPNTTPIGRCGPMGRWNGGYSKDALRFNRDSYTIAHTGRFDFGTWDSSFMHNTTETVGRLIPEVLPVEHRPPGTGPNDPRELKMRNLVFDTKLVTPLGTDSHLFTLGGQWWSAKMTDTLVGSPMTHRQWSLFAEDEWSIQDDLMLTLGARYDRHNRYGGHFSPRAYIVWNTTPNWTIKGGVSKGYKAPKVNEMVPGIQNVGGQGTIPIIGGNPDMKPETSLSSEIGVHYDNLRNFNASATIFNTDFKDKLESESVWNCRYSGRTPGEDCVDIGEWLDENGNERDTFSRRTNLSKAVTRGLELNARYLINSDWEWSGNYTYTYSKIKHPGSSDDGKPLTSTPKHMVNTKLTWHATDDLSLWARGEYRGKRYRDTQADGTERYYKPLTLAHIGGTYRVNKAVALNFAMYNVFDKNTVEYVNEGTAARPAYNNQYRMVEQGRRVWLSTNIQF</sequence>
<name>A0A4R3VAS6_9BURK</name>
<evidence type="ECO:0000256" key="16">
    <source>
        <dbReference type="SAM" id="SignalP"/>
    </source>
</evidence>
<dbReference type="PROSITE" id="PS52016">
    <property type="entry name" value="TONB_DEPENDENT_REC_3"/>
    <property type="match status" value="1"/>
</dbReference>
<feature type="short sequence motif" description="TonB box" evidence="13">
    <location>
        <begin position="45"/>
        <end position="51"/>
    </location>
</feature>
<dbReference type="SUPFAM" id="SSF56935">
    <property type="entry name" value="Porins"/>
    <property type="match status" value="1"/>
</dbReference>
<evidence type="ECO:0000256" key="6">
    <source>
        <dbReference type="ARBA" id="ARBA00022729"/>
    </source>
</evidence>
<reference evidence="19 20" key="1">
    <citation type="submission" date="2019-03" db="EMBL/GenBank/DDBJ databases">
        <title>Genomic Encyclopedia of Type Strains, Phase IV (KMG-IV): sequencing the most valuable type-strain genomes for metagenomic binning, comparative biology and taxonomic classification.</title>
        <authorList>
            <person name="Goeker M."/>
        </authorList>
    </citation>
    <scope>NUCLEOTIDE SEQUENCE [LARGE SCALE GENOMIC DNA]</scope>
    <source>
        <strain evidence="19 20">DSM 100048</strain>
    </source>
</reference>
<evidence type="ECO:0000256" key="14">
    <source>
        <dbReference type="PROSITE-ProRule" id="PRU10144"/>
    </source>
</evidence>